<gene>
    <name evidence="6" type="ORF">ACFVKH_06780</name>
</gene>
<keyword evidence="7" id="KW-1185">Reference proteome</keyword>
<feature type="domain" description="Strawberry notch helicase C" evidence="4">
    <location>
        <begin position="147"/>
        <end position="373"/>
    </location>
</feature>
<evidence type="ECO:0000256" key="1">
    <source>
        <dbReference type="ARBA" id="ARBA00006992"/>
    </source>
</evidence>
<reference evidence="6 7" key="1">
    <citation type="submission" date="2024-10" db="EMBL/GenBank/DDBJ databases">
        <authorList>
            <person name="Ratan Roy A."/>
            <person name="Morales Sandoval P.H."/>
            <person name="De Los Santos Villalobos S."/>
            <person name="Chakraborty S."/>
            <person name="Mukherjee J."/>
        </authorList>
    </citation>
    <scope>NUCLEOTIDE SEQUENCE [LARGE SCALE GENOMIC DNA]</scope>
    <source>
        <strain evidence="6 7">S1</strain>
    </source>
</reference>
<protein>
    <submittedName>
        <fullName evidence="6">Strawberry notch C-terminal domain-containing protein</fullName>
    </submittedName>
</protein>
<dbReference type="PANTHER" id="PTHR12706">
    <property type="entry name" value="STRAWBERRY NOTCH-RELATED"/>
    <property type="match status" value="1"/>
</dbReference>
<evidence type="ECO:0000259" key="3">
    <source>
        <dbReference type="Pfam" id="PF01624"/>
    </source>
</evidence>
<comment type="caution">
    <text evidence="6">The sequence shown here is derived from an EMBL/GenBank/DDBJ whole genome shotgun (WGS) entry which is preliminary data.</text>
</comment>
<feature type="region of interest" description="Disordered" evidence="2">
    <location>
        <begin position="1090"/>
        <end position="1132"/>
    </location>
</feature>
<dbReference type="SUPFAM" id="SSF52540">
    <property type="entry name" value="P-loop containing nucleoside triphosphate hydrolases"/>
    <property type="match status" value="1"/>
</dbReference>
<feature type="domain" description="DNA mismatch repair protein MutS-like N-terminal" evidence="3">
    <location>
        <begin position="953"/>
        <end position="1037"/>
    </location>
</feature>
<dbReference type="EMBL" id="JBHZOL010000044">
    <property type="protein sequence ID" value="MFE4105972.1"/>
    <property type="molecule type" value="Genomic_DNA"/>
</dbReference>
<name>A0ABW6IDM9_9CYAN</name>
<feature type="compositionally biased region" description="Pro residues" evidence="2">
    <location>
        <begin position="786"/>
        <end position="800"/>
    </location>
</feature>
<dbReference type="InterPro" id="IPR026937">
    <property type="entry name" value="SBNO_Helicase_C_dom"/>
</dbReference>
<dbReference type="InterPro" id="IPR007695">
    <property type="entry name" value="DNA_mismatch_repair_MutS-lik_N"/>
</dbReference>
<evidence type="ECO:0000256" key="2">
    <source>
        <dbReference type="SAM" id="MobiDB-lite"/>
    </source>
</evidence>
<dbReference type="Proteomes" id="UP001600165">
    <property type="component" value="Unassembled WGS sequence"/>
</dbReference>
<organism evidence="6 7">
    <name type="scientific">Almyronema epifaneia S1</name>
    <dbReference type="NCBI Taxonomy" id="2991925"/>
    <lineage>
        <taxon>Bacteria</taxon>
        <taxon>Bacillati</taxon>
        <taxon>Cyanobacteriota</taxon>
        <taxon>Cyanophyceae</taxon>
        <taxon>Nodosilineales</taxon>
        <taxon>Nodosilineaceae</taxon>
        <taxon>Almyronema</taxon>
        <taxon>Almyronema epifaneia</taxon>
    </lineage>
</organism>
<dbReference type="InterPro" id="IPR027417">
    <property type="entry name" value="P-loop_NTPase"/>
</dbReference>
<comment type="similarity">
    <text evidence="1">Belongs to the SBNO family.</text>
</comment>
<dbReference type="Pfam" id="PF21849">
    <property type="entry name" value="DUF6908"/>
    <property type="match status" value="1"/>
</dbReference>
<dbReference type="Gene3D" id="3.40.1170.10">
    <property type="entry name" value="DNA repair protein MutS, domain I"/>
    <property type="match status" value="1"/>
</dbReference>
<dbReference type="Gene3D" id="3.40.50.300">
    <property type="entry name" value="P-loop containing nucleotide triphosphate hydrolases"/>
    <property type="match status" value="1"/>
</dbReference>
<sequence>MYLFKGVFFTTVESRSLYVFISTNDLAFHHGQKPVIAVANTMGSFIQSYADAHDLKNGDRIDLSFADLLQRYLERSRDVVLRNYKGQSVGVTSPEGFRHRLTDDELGDEGLFAYEEALECIREGNFSRIPISPIDYIEQRLEQAGYRISEVTGRKAGLDYVPDGTTTYKVRTESETSSKAKIEAVALFNAGDADAILLNCSGSTGISLHASEKFADQRPRHMIVAQAERDINVFMQMLGRIHRTGQVELPSYTLLMGDLPAEKRPGAILCRKMASLNANTTASRETDISISNVVDFMNAYGEQVVSELLTDDLELNAQLDFPTLKAQNDGSEVALIKRVTGAIPLLPIEQQEAVYDLIESEYKELVDQARAMGESILEADQLDLDARTTARMEVIADDSPVKTEFTGPVFLEIVDAKSASKPLTQLQAVNVLREGLGLEAVKDLENHDPEELEAPANKRSNYAIASLTAATEKYRTAVIATKKEEAAASKFSDRIDKQFDQVSSALKEFPTGTPVRIVSGTTQSVFYGVVAGIDQKVRPGSPAAPNNWKMRLLVADSARQITVPLSKLNSWREGSVAITPQAQDWFGNDVYSLFDKFQQSGRVERQIFTGNIIKAFEKYPKGKLVNFTDHQGQVRQGLVMPKEFDIREELDKEPVVFKQGHQVKAFLTDLTSRRGAVKTLDELLILKAQINGEGFILQAPKAKESGAKYFLDEALIAAVGNDFHSVADRMEVVVLPERLEQTLMVLMNQRQYMLAAFDHKDVARDYLGIELPKLEVVDAATPAPRPIREPLPLPPPPPLVSAPSTSASGSILPPKQQQGQIEKRIANFLEKAGIREAVTAGEDYHLKIENEPYIPLVVERQLDELYLTHYREQNGDTFIDTEMVFKIQADGQLRFKEVATQDPIRGGECRSPDRLFAQTFSRNIHHQGFAEAVREQLQPKPEATPQETHSLKPAVKAYLDVKAEHPDALLLSKTTDGRFYEAYLEDARALSEKTEVILTSTDSGMGRIPVTGFPIHATDRYLDMLRQTTAVAVVDGPDAVVVHPQVRPEAVAESVTALEPPPVVEEEQATLFSLETFQSSPSRTLITATVDPSWNKETPKPPTAESSPPVTEAQPPLVIEEPVTSTPTRSQPSIEDLRQWYRHARDIGRSEKHLKQIEVISRAAIAGQTFGERDFQALDRDEAAWQSQIDTVTNQARYILDTVGTQDTDGQRFSSKTYSIQGSEGNLAIAAADRGEILQLQNDQVILSKVTQVDAQRFQKFAELIQSRALNVQTPQLQPVGLEP</sequence>
<feature type="compositionally biased region" description="Polar residues" evidence="2">
    <location>
        <begin position="1123"/>
        <end position="1132"/>
    </location>
</feature>
<evidence type="ECO:0000313" key="7">
    <source>
        <dbReference type="Proteomes" id="UP001600165"/>
    </source>
</evidence>
<dbReference type="InterPro" id="IPR026741">
    <property type="entry name" value="SNO"/>
</dbReference>
<evidence type="ECO:0000259" key="4">
    <source>
        <dbReference type="Pfam" id="PF13871"/>
    </source>
</evidence>
<feature type="domain" description="DUF6908" evidence="5">
    <location>
        <begin position="823"/>
        <end position="930"/>
    </location>
</feature>
<dbReference type="InterPro" id="IPR054203">
    <property type="entry name" value="DUF6908"/>
</dbReference>
<dbReference type="PANTHER" id="PTHR12706:SF30">
    <property type="entry name" value="PROTEIN STRAWBERRY NOTCH-RELATED"/>
    <property type="match status" value="1"/>
</dbReference>
<evidence type="ECO:0000313" key="6">
    <source>
        <dbReference type="EMBL" id="MFE4105972.1"/>
    </source>
</evidence>
<proteinExistence type="inferred from homology"/>
<dbReference type="Pfam" id="PF01624">
    <property type="entry name" value="MutS_I"/>
    <property type="match status" value="1"/>
</dbReference>
<dbReference type="Pfam" id="PF13871">
    <property type="entry name" value="Helicase_C_4"/>
    <property type="match status" value="1"/>
</dbReference>
<dbReference type="SUPFAM" id="SSF55271">
    <property type="entry name" value="DNA repair protein MutS, domain I"/>
    <property type="match status" value="1"/>
</dbReference>
<dbReference type="RefSeq" id="WP_377963275.1">
    <property type="nucleotide sequence ID" value="NZ_JBHZOL010000044.1"/>
</dbReference>
<accession>A0ABW6IDM9</accession>
<feature type="region of interest" description="Disordered" evidence="2">
    <location>
        <begin position="786"/>
        <end position="819"/>
    </location>
</feature>
<evidence type="ECO:0000259" key="5">
    <source>
        <dbReference type="Pfam" id="PF21849"/>
    </source>
</evidence>
<dbReference type="InterPro" id="IPR016151">
    <property type="entry name" value="DNA_mismatch_repair_MutS_N"/>
</dbReference>